<evidence type="ECO:0000313" key="2">
    <source>
        <dbReference type="EMBL" id="ALZ45878.1"/>
    </source>
</evidence>
<dbReference type="Gene3D" id="3.10.180.10">
    <property type="entry name" value="2,3-Dihydroxybiphenyl 1,2-Dioxygenase, domain 1"/>
    <property type="match status" value="1"/>
</dbReference>
<dbReference type="EMBL" id="KU237244">
    <property type="protein sequence ID" value="ALZ45878.1"/>
    <property type="molecule type" value="Genomic_DNA"/>
</dbReference>
<dbReference type="Pfam" id="PF00903">
    <property type="entry name" value="Glyoxalase"/>
    <property type="match status" value="1"/>
</dbReference>
<keyword evidence="2" id="KW-0614">Plasmid</keyword>
<dbReference type="AlphaFoldDB" id="A0A125QWU0"/>
<accession>A0A125QWU0</accession>
<reference evidence="2" key="1">
    <citation type="submission" date="2017-08" db="EMBL/GenBank/DDBJ databases">
        <title>Complete sequence of the plasmid of the isoproturon degrdaing bacteria Sphingomonas sp. strain SH.</title>
        <authorList>
            <person name="Devers-Lamrani M."/>
            <person name="Hussain S."/>
            <person name="Storck V."/>
            <person name="Martin-Laurent F."/>
        </authorList>
    </citation>
    <scope>NUCLEOTIDE SEQUENCE</scope>
    <source>
        <strain evidence="2">SH</strain>
        <plasmid evidence="2">pSH</plasmid>
    </source>
</reference>
<dbReference type="PROSITE" id="PS51819">
    <property type="entry name" value="VOC"/>
    <property type="match status" value="1"/>
</dbReference>
<protein>
    <submittedName>
        <fullName evidence="2">Glyoxalase family protein</fullName>
    </submittedName>
</protein>
<sequence>MAINGIESLIYGVPDVQEVGRFFDDFGLVRDPEQPSEGLAFTLPEGSHVVIRHRDDPALVSSQIEGDGVREVIWGVDGQSALERLARGLASDRELTWDSDGTVHFIADFGVPMGLRVFAKKPVVSAPDPVNAPGLTRRLNHHRKWRRRAYPKVINHVVFATPDYEAGYRFMRDRLNFRLSDSQAGYGKYVRADGTTSHHSILLLNANAPVPGMTGKLSFHHANFGVEDMALSSC</sequence>
<dbReference type="InterPro" id="IPR004360">
    <property type="entry name" value="Glyas_Fos-R_dOase_dom"/>
</dbReference>
<dbReference type="InterPro" id="IPR037523">
    <property type="entry name" value="VOC_core"/>
</dbReference>
<dbReference type="InterPro" id="IPR029068">
    <property type="entry name" value="Glyas_Bleomycin-R_OHBP_Dase"/>
</dbReference>
<feature type="domain" description="VOC" evidence="1">
    <location>
        <begin position="153"/>
        <end position="234"/>
    </location>
</feature>
<dbReference type="RefSeq" id="WP_052628313.1">
    <property type="nucleotide sequence ID" value="NZ_KU237244.1"/>
</dbReference>
<proteinExistence type="predicted"/>
<name>A0A125QWU0_9SPHN</name>
<geneLocation type="plasmid" evidence="2">
    <name>pSH</name>
</geneLocation>
<organism evidence="2">
    <name type="scientific">Sphingomonas sp. SH</name>
    <dbReference type="NCBI Taxonomy" id="849864"/>
    <lineage>
        <taxon>Bacteria</taxon>
        <taxon>Pseudomonadati</taxon>
        <taxon>Pseudomonadota</taxon>
        <taxon>Alphaproteobacteria</taxon>
        <taxon>Sphingomonadales</taxon>
        <taxon>Sphingomonadaceae</taxon>
        <taxon>Sphingomonas</taxon>
    </lineage>
</organism>
<evidence type="ECO:0000259" key="1">
    <source>
        <dbReference type="PROSITE" id="PS51819"/>
    </source>
</evidence>
<dbReference type="SUPFAM" id="SSF54593">
    <property type="entry name" value="Glyoxalase/Bleomycin resistance protein/Dihydroxybiphenyl dioxygenase"/>
    <property type="match status" value="1"/>
</dbReference>